<feature type="active site" description="Proton acceptor" evidence="4">
    <location>
        <position position="384"/>
    </location>
</feature>
<dbReference type="InterPro" id="IPR002155">
    <property type="entry name" value="Thiolase"/>
</dbReference>
<reference evidence="8 9" key="1">
    <citation type="journal article" date="2016" name="Nat. Commun.">
        <title>Thousands of microbial genomes shed light on interconnected biogeochemical processes in an aquifer system.</title>
        <authorList>
            <person name="Anantharaman K."/>
            <person name="Brown C.T."/>
            <person name="Hug L.A."/>
            <person name="Sharon I."/>
            <person name="Castelle C.J."/>
            <person name="Probst A.J."/>
            <person name="Thomas B.C."/>
            <person name="Singh A."/>
            <person name="Wilkins M.J."/>
            <person name="Karaoz U."/>
            <person name="Brodie E.L."/>
            <person name="Williams K.H."/>
            <person name="Hubbard S.S."/>
            <person name="Banfield J.F."/>
        </authorList>
    </citation>
    <scope>NUCLEOTIDE SEQUENCE [LARGE SCALE GENOMIC DNA]</scope>
</reference>
<evidence type="ECO:0000313" key="9">
    <source>
        <dbReference type="Proteomes" id="UP000178943"/>
    </source>
</evidence>
<protein>
    <recommendedName>
        <fullName evidence="10">Acetyl-CoA acetyltransferase</fullName>
    </recommendedName>
</protein>
<dbReference type="Pfam" id="PF02803">
    <property type="entry name" value="Thiolase_C"/>
    <property type="match status" value="1"/>
</dbReference>
<comment type="similarity">
    <text evidence="1 5">Belongs to the thiolase-like superfamily. Thiolase family.</text>
</comment>
<dbReference type="InterPro" id="IPR016039">
    <property type="entry name" value="Thiolase-like"/>
</dbReference>
<evidence type="ECO:0000313" key="8">
    <source>
        <dbReference type="EMBL" id="OGF58775.1"/>
    </source>
</evidence>
<evidence type="ECO:0000256" key="2">
    <source>
        <dbReference type="ARBA" id="ARBA00022679"/>
    </source>
</evidence>
<evidence type="ECO:0008006" key="10">
    <source>
        <dbReference type="Google" id="ProtNLM"/>
    </source>
</evidence>
<dbReference type="PANTHER" id="PTHR18919">
    <property type="entry name" value="ACETYL-COA C-ACYLTRANSFERASE"/>
    <property type="match status" value="1"/>
</dbReference>
<keyword evidence="2 5" id="KW-0808">Transferase</keyword>
<gene>
    <name evidence="8" type="ORF">A2Y62_09740</name>
</gene>
<accession>A0A1F5V5T8</accession>
<dbReference type="PANTHER" id="PTHR18919:SF107">
    <property type="entry name" value="ACETYL-COA ACETYLTRANSFERASE, CYTOSOLIC"/>
    <property type="match status" value="1"/>
</dbReference>
<evidence type="ECO:0000256" key="5">
    <source>
        <dbReference type="RuleBase" id="RU003557"/>
    </source>
</evidence>
<dbReference type="InterPro" id="IPR020617">
    <property type="entry name" value="Thiolase_C"/>
</dbReference>
<feature type="domain" description="Thiolase N-terminal" evidence="6">
    <location>
        <begin position="31"/>
        <end position="264"/>
    </location>
</feature>
<evidence type="ECO:0000259" key="7">
    <source>
        <dbReference type="Pfam" id="PF02803"/>
    </source>
</evidence>
<dbReference type="GO" id="GO:0016747">
    <property type="term" value="F:acyltransferase activity, transferring groups other than amino-acyl groups"/>
    <property type="evidence" value="ECO:0007669"/>
    <property type="project" value="InterPro"/>
</dbReference>
<evidence type="ECO:0000259" key="6">
    <source>
        <dbReference type="Pfam" id="PF00108"/>
    </source>
</evidence>
<dbReference type="Gene3D" id="3.40.47.10">
    <property type="match status" value="1"/>
</dbReference>
<dbReference type="InterPro" id="IPR020616">
    <property type="entry name" value="Thiolase_N"/>
</dbReference>
<feature type="active site" description="Proton acceptor" evidence="4">
    <location>
        <position position="354"/>
    </location>
</feature>
<organism evidence="8 9">
    <name type="scientific">Candidatus Fischerbacteria bacterium RBG_13_37_8</name>
    <dbReference type="NCBI Taxonomy" id="1817863"/>
    <lineage>
        <taxon>Bacteria</taxon>
        <taxon>Candidatus Fischeribacteriota</taxon>
    </lineage>
</organism>
<dbReference type="AlphaFoldDB" id="A0A1F5V5T8"/>
<dbReference type="EMBL" id="MFGW01000232">
    <property type="protein sequence ID" value="OGF58775.1"/>
    <property type="molecule type" value="Genomic_DNA"/>
</dbReference>
<dbReference type="SUPFAM" id="SSF53901">
    <property type="entry name" value="Thiolase-like"/>
    <property type="match status" value="2"/>
</dbReference>
<dbReference type="CDD" id="cd00751">
    <property type="entry name" value="thiolase"/>
    <property type="match status" value="1"/>
</dbReference>
<dbReference type="Proteomes" id="UP000178943">
    <property type="component" value="Unassembled WGS sequence"/>
</dbReference>
<proteinExistence type="inferred from homology"/>
<evidence type="ECO:0000256" key="4">
    <source>
        <dbReference type="PIRSR" id="PIRSR000429-1"/>
    </source>
</evidence>
<keyword evidence="3 5" id="KW-0012">Acyltransferase</keyword>
<dbReference type="Pfam" id="PF00108">
    <property type="entry name" value="Thiolase_N"/>
    <property type="match status" value="1"/>
</dbReference>
<name>A0A1F5V5T8_9BACT</name>
<sequence>MMKGESVFPDARIPYGTWGSSYFPAWQMSPLAEVNIGQFAGEAMNKILAKRKVPKSVLEYLVIGSTIPWHWKFWTAPLVSSCMGIRIAGYHMEQACATGLQAVLLAGHEIQSGSYNVVGVLTFDRTSDSPVGVFPERRTPQRTYALSDVWDNFGFDPATGKAMLGCAGKAARKYKIDRREVDEVAYHRHMQYFQAKESGFLDRVLVPLEVLNNQGRPLGMVDDDLGVRKHTLPSLYAMFELDDCVTGGTQTHASDGMACLIVTSPERAKELSPRPEIDIQFIAKDEVRTLPSLMPEAPALATQKLLKRIGLTMDDMVVVKNHNPFAVNDVIFAKVLNYDWHKINNTGCPLVWGHPQGPTLTRVLIEALEEAVQLGGGYVLVFGCAAGDVGIAAIFKVTERR</sequence>
<dbReference type="PIRSF" id="PIRSF000429">
    <property type="entry name" value="Ac-CoA_Ac_transf"/>
    <property type="match status" value="1"/>
</dbReference>
<dbReference type="STRING" id="1817863.A2Y62_09740"/>
<evidence type="ECO:0000256" key="1">
    <source>
        <dbReference type="ARBA" id="ARBA00010982"/>
    </source>
</evidence>
<comment type="caution">
    <text evidence="8">The sequence shown here is derived from an EMBL/GenBank/DDBJ whole genome shotgun (WGS) entry which is preliminary data.</text>
</comment>
<evidence type="ECO:0000256" key="3">
    <source>
        <dbReference type="ARBA" id="ARBA00023315"/>
    </source>
</evidence>
<feature type="active site" description="Acyl-thioester intermediate" evidence="4">
    <location>
        <position position="96"/>
    </location>
</feature>
<feature type="domain" description="Thiolase C-terminal" evidence="7">
    <location>
        <begin position="287"/>
        <end position="396"/>
    </location>
</feature>